<dbReference type="EMBL" id="CP092864">
    <property type="protein sequence ID" value="UYV64093.1"/>
    <property type="molecule type" value="Genomic_DNA"/>
</dbReference>
<organism evidence="1 2">
    <name type="scientific">Cordylochernes scorpioides</name>
    <dbReference type="NCBI Taxonomy" id="51811"/>
    <lineage>
        <taxon>Eukaryota</taxon>
        <taxon>Metazoa</taxon>
        <taxon>Ecdysozoa</taxon>
        <taxon>Arthropoda</taxon>
        <taxon>Chelicerata</taxon>
        <taxon>Arachnida</taxon>
        <taxon>Pseudoscorpiones</taxon>
        <taxon>Cheliferoidea</taxon>
        <taxon>Chernetidae</taxon>
        <taxon>Cordylochernes</taxon>
    </lineage>
</organism>
<protein>
    <submittedName>
        <fullName evidence="1">Uncharacterized protein</fullName>
    </submittedName>
</protein>
<dbReference type="Proteomes" id="UP001235939">
    <property type="component" value="Chromosome 02"/>
</dbReference>
<accession>A0ABY6K8B8</accession>
<sequence length="153" mass="17170">MLQSSANLAKVQPHQRVQVTKLGSGTSTRRGVILAAHVVAERCQEQQEVTLMGDVQVFASCEVPLDLQDWLFGDGLHPEAMKLTSVAKATIYKYHLGLELGNVSHNIDLPTLWERTLAVHRWWSLFPAVGATNDTTFAWGKDAISERNTRRWF</sequence>
<proteinExistence type="predicted"/>
<reference evidence="1 2" key="1">
    <citation type="submission" date="2022-01" db="EMBL/GenBank/DDBJ databases">
        <title>A chromosomal length assembly of Cordylochernes scorpioides.</title>
        <authorList>
            <person name="Zeh D."/>
            <person name="Zeh J."/>
        </authorList>
    </citation>
    <scope>NUCLEOTIDE SEQUENCE [LARGE SCALE GENOMIC DNA]</scope>
    <source>
        <strain evidence="1">IN4F17</strain>
        <tissue evidence="1">Whole Body</tissue>
    </source>
</reference>
<gene>
    <name evidence="1" type="ORF">LAZ67_2006555</name>
</gene>
<evidence type="ECO:0000313" key="1">
    <source>
        <dbReference type="EMBL" id="UYV64093.1"/>
    </source>
</evidence>
<name>A0ABY6K8B8_9ARAC</name>
<evidence type="ECO:0000313" key="2">
    <source>
        <dbReference type="Proteomes" id="UP001235939"/>
    </source>
</evidence>
<keyword evidence="2" id="KW-1185">Reference proteome</keyword>